<dbReference type="Gene3D" id="1.10.10.1100">
    <property type="entry name" value="BFD-like [2Fe-2S]-binding domain"/>
    <property type="match status" value="1"/>
</dbReference>
<protein>
    <submittedName>
        <fullName evidence="2">(2Fe-2S)-binding protein</fullName>
    </submittedName>
</protein>
<dbReference type="Pfam" id="PF04324">
    <property type="entry name" value="Fer2_BFD"/>
    <property type="match status" value="1"/>
</dbReference>
<evidence type="ECO:0000313" key="2">
    <source>
        <dbReference type="EMBL" id="XDQ38690.1"/>
    </source>
</evidence>
<dbReference type="InterPro" id="IPR041854">
    <property type="entry name" value="BFD-like_2Fe2S-bd_dom_sf"/>
</dbReference>
<dbReference type="RefSeq" id="WP_369173393.1">
    <property type="nucleotide sequence ID" value="NZ_CP163439.1"/>
</dbReference>
<dbReference type="AlphaFoldDB" id="A0AB39QAW6"/>
<feature type="domain" description="BFD-like [2Fe-2S]-binding" evidence="1">
    <location>
        <begin position="5"/>
        <end position="53"/>
    </location>
</feature>
<name>A0AB39QAW6_9ACTN</name>
<sequence>MGDPMVCICMEVTEGELLSAVELGHRDLPALREATGANTGCGDCAVDIEELLEFATPDGRMSPR</sequence>
<proteinExistence type="predicted"/>
<evidence type="ECO:0000259" key="1">
    <source>
        <dbReference type="Pfam" id="PF04324"/>
    </source>
</evidence>
<gene>
    <name evidence="2" type="ORF">AB5J49_37995</name>
</gene>
<organism evidence="2">
    <name type="scientific">Streptomyces sp. R28</name>
    <dbReference type="NCBI Taxonomy" id="3238628"/>
    <lineage>
        <taxon>Bacteria</taxon>
        <taxon>Bacillati</taxon>
        <taxon>Actinomycetota</taxon>
        <taxon>Actinomycetes</taxon>
        <taxon>Kitasatosporales</taxon>
        <taxon>Streptomycetaceae</taxon>
        <taxon>Streptomyces</taxon>
    </lineage>
</organism>
<dbReference type="InterPro" id="IPR007419">
    <property type="entry name" value="BFD-like_2Fe2S-bd_dom"/>
</dbReference>
<dbReference type="EMBL" id="CP163439">
    <property type="protein sequence ID" value="XDQ38690.1"/>
    <property type="molecule type" value="Genomic_DNA"/>
</dbReference>
<reference evidence="2" key="1">
    <citation type="submission" date="2024-07" db="EMBL/GenBank/DDBJ databases">
        <authorList>
            <person name="Yu S.T."/>
        </authorList>
    </citation>
    <scope>NUCLEOTIDE SEQUENCE</scope>
    <source>
        <strain evidence="2">R28</strain>
    </source>
</reference>
<accession>A0AB39QAW6</accession>